<name>A0A2A6CG27_PRIPA</name>
<reference evidence="12" key="1">
    <citation type="journal article" date="2008" name="Nat. Genet.">
        <title>The Pristionchus pacificus genome provides a unique perspective on nematode lifestyle and parasitism.</title>
        <authorList>
            <person name="Dieterich C."/>
            <person name="Clifton S.W."/>
            <person name="Schuster L.N."/>
            <person name="Chinwalla A."/>
            <person name="Delehaunty K."/>
            <person name="Dinkelacker I."/>
            <person name="Fulton L."/>
            <person name="Fulton R."/>
            <person name="Godfrey J."/>
            <person name="Minx P."/>
            <person name="Mitreva M."/>
            <person name="Roeseler W."/>
            <person name="Tian H."/>
            <person name="Witte H."/>
            <person name="Yang S.P."/>
            <person name="Wilson R.K."/>
            <person name="Sommer R.J."/>
        </authorList>
    </citation>
    <scope>NUCLEOTIDE SEQUENCE [LARGE SCALE GENOMIC DNA]</scope>
    <source>
        <strain evidence="12">PS312</strain>
    </source>
</reference>
<accession>A0A2A6CG27</accession>
<dbReference type="EC" id="2.4.1.-" evidence="10"/>
<keyword evidence="9" id="KW-0472">Membrane</keyword>
<comment type="subcellular location">
    <subcellularLocation>
        <location evidence="1 10">Golgi apparatus membrane</location>
        <topology evidence="1 10">Single-pass type II membrane protein</topology>
    </subcellularLocation>
</comment>
<evidence type="ECO:0000256" key="7">
    <source>
        <dbReference type="ARBA" id="ARBA00022989"/>
    </source>
</evidence>
<dbReference type="AlphaFoldDB" id="A0A2A6CG27"/>
<evidence type="ECO:0000313" key="12">
    <source>
        <dbReference type="Proteomes" id="UP000005239"/>
    </source>
</evidence>
<gene>
    <name evidence="11" type="primary">WBGene00098287</name>
</gene>
<dbReference type="Proteomes" id="UP000005239">
    <property type="component" value="Unassembled WGS sequence"/>
</dbReference>
<keyword evidence="5" id="KW-0812">Transmembrane</keyword>
<dbReference type="GO" id="GO:0006493">
    <property type="term" value="P:protein O-linked glycosylation"/>
    <property type="evidence" value="ECO:0000318"/>
    <property type="project" value="GO_Central"/>
</dbReference>
<accession>A0A8R1YCY2</accession>
<evidence type="ECO:0000256" key="9">
    <source>
        <dbReference type="ARBA" id="ARBA00023136"/>
    </source>
</evidence>
<keyword evidence="6" id="KW-0735">Signal-anchor</keyword>
<dbReference type="Gene3D" id="3.90.550.50">
    <property type="match status" value="1"/>
</dbReference>
<evidence type="ECO:0000256" key="5">
    <source>
        <dbReference type="ARBA" id="ARBA00022692"/>
    </source>
</evidence>
<keyword evidence="8 10" id="KW-0333">Golgi apparatus</keyword>
<dbReference type="EnsemblMetazoa" id="PPA08733.1">
    <property type="protein sequence ID" value="PPA08733.1"/>
    <property type="gene ID" value="WBGene00098287"/>
</dbReference>
<comment type="similarity">
    <text evidence="2 10">Belongs to the glycosyltransferase 31 family.</text>
</comment>
<keyword evidence="3 10" id="KW-0328">Glycosyltransferase</keyword>
<evidence type="ECO:0000256" key="8">
    <source>
        <dbReference type="ARBA" id="ARBA00023034"/>
    </source>
</evidence>
<evidence type="ECO:0000256" key="2">
    <source>
        <dbReference type="ARBA" id="ARBA00008661"/>
    </source>
</evidence>
<dbReference type="GO" id="GO:0016758">
    <property type="term" value="F:hexosyltransferase activity"/>
    <property type="evidence" value="ECO:0007669"/>
    <property type="project" value="InterPro"/>
</dbReference>
<dbReference type="GO" id="GO:0000139">
    <property type="term" value="C:Golgi membrane"/>
    <property type="evidence" value="ECO:0000318"/>
    <property type="project" value="GO_Central"/>
</dbReference>
<dbReference type="PANTHER" id="PTHR11214:SF391">
    <property type="entry name" value="BETA-1,3-GALACTOSYLTRANSFERASE BRE-2-RELATED"/>
    <property type="match status" value="1"/>
</dbReference>
<evidence type="ECO:0000256" key="10">
    <source>
        <dbReference type="RuleBase" id="RU363063"/>
    </source>
</evidence>
<keyword evidence="12" id="KW-1185">Reference proteome</keyword>
<evidence type="ECO:0000256" key="3">
    <source>
        <dbReference type="ARBA" id="ARBA00022676"/>
    </source>
</evidence>
<protein>
    <recommendedName>
        <fullName evidence="10">Hexosyltransferase</fullName>
        <ecNumber evidence="10">2.4.1.-</ecNumber>
    </recommendedName>
</protein>
<dbReference type="PANTHER" id="PTHR11214">
    <property type="entry name" value="BETA-1,3-N-ACETYLGLUCOSAMINYLTRANSFERASE"/>
    <property type="match status" value="1"/>
</dbReference>
<dbReference type="Pfam" id="PF01762">
    <property type="entry name" value="Galactosyl_T"/>
    <property type="match status" value="1"/>
</dbReference>
<keyword evidence="7" id="KW-1133">Transmembrane helix</keyword>
<organism evidence="11 12">
    <name type="scientific">Pristionchus pacificus</name>
    <name type="common">Parasitic nematode worm</name>
    <dbReference type="NCBI Taxonomy" id="54126"/>
    <lineage>
        <taxon>Eukaryota</taxon>
        <taxon>Metazoa</taxon>
        <taxon>Ecdysozoa</taxon>
        <taxon>Nematoda</taxon>
        <taxon>Chromadorea</taxon>
        <taxon>Rhabditida</taxon>
        <taxon>Rhabditina</taxon>
        <taxon>Diplogasteromorpha</taxon>
        <taxon>Diplogasteroidea</taxon>
        <taxon>Neodiplogasteridae</taxon>
        <taxon>Pristionchus</taxon>
    </lineage>
</organism>
<reference evidence="11" key="2">
    <citation type="submission" date="2022-06" db="UniProtKB">
        <authorList>
            <consortium name="EnsemblMetazoa"/>
        </authorList>
    </citation>
    <scope>IDENTIFICATION</scope>
    <source>
        <strain evidence="11">PS312</strain>
    </source>
</reference>
<proteinExistence type="inferred from homology"/>
<keyword evidence="4" id="KW-0808">Transferase</keyword>
<evidence type="ECO:0000256" key="6">
    <source>
        <dbReference type="ARBA" id="ARBA00022968"/>
    </source>
</evidence>
<evidence type="ECO:0000256" key="1">
    <source>
        <dbReference type="ARBA" id="ARBA00004323"/>
    </source>
</evidence>
<sequence>MLIFVQSTPSNYKQRAVIRETWANRTNSKSLQDSRARVLFMIGNGEVYSAEIQREISKYDDIILYDFEDTYRNLVYKTAATLLFSKNCFSSFTMKIDEDVAVHIDKLADKTLAHVSPDEAALLCKTLPLERARRDPQSAWYISKYRLAEDALPTYCSGPSYIMTRKALELIIETAPKFRLISVEDIFFTGVIAKSAGVKLVEQRPTYLQTPHKECSPNIISNHNLKTPEEMRSTWKLLQSRC</sequence>
<dbReference type="InterPro" id="IPR002659">
    <property type="entry name" value="Glyco_trans_31"/>
</dbReference>
<dbReference type="OrthoDB" id="6086505at2759"/>
<evidence type="ECO:0000256" key="4">
    <source>
        <dbReference type="ARBA" id="ARBA00022679"/>
    </source>
</evidence>
<dbReference type="GO" id="GO:0016757">
    <property type="term" value="F:glycosyltransferase activity"/>
    <property type="evidence" value="ECO:0000318"/>
    <property type="project" value="GO_Central"/>
</dbReference>
<evidence type="ECO:0000313" key="11">
    <source>
        <dbReference type="EnsemblMetazoa" id="PPA08733.1"/>
    </source>
</evidence>